<accession>A0A1G7E4R0</accession>
<evidence type="ECO:0000313" key="5">
    <source>
        <dbReference type="Proteomes" id="UP000269974"/>
    </source>
</evidence>
<keyword evidence="1" id="KW-0812">Transmembrane</keyword>
<dbReference type="EMBL" id="FNAU01000015">
    <property type="protein sequence ID" value="SDE58661.1"/>
    <property type="molecule type" value="Genomic_DNA"/>
</dbReference>
<sequence>MLASARLTEDPDWKPSPFADQFTGHMITGSIVGIGVLIVSDIAAYFFVEEPSYALIFIAIAISVVLKEFLCTVHSQYRSRKFRHPIPGGWAVPFTDVILTLISYLLVAGIFFQLSTALTVIVIVALALEIFTQVATKSWERGMSTGELRTALQETKEMTIELSKED</sequence>
<reference evidence="3 5" key="3">
    <citation type="submission" date="2018-11" db="EMBL/GenBank/DDBJ databases">
        <authorList>
            <consortium name="Pathogen Informatics"/>
        </authorList>
    </citation>
    <scope>NUCLEOTIDE SEQUENCE [LARGE SCALE GENOMIC DNA]</scope>
    <source>
        <strain evidence="3 5">NCTC10327</strain>
    </source>
</reference>
<name>A0A1G7E4R0_9ACTO</name>
<keyword evidence="4" id="KW-1185">Reference proteome</keyword>
<evidence type="ECO:0000256" key="1">
    <source>
        <dbReference type="SAM" id="Phobius"/>
    </source>
</evidence>
<keyword evidence="1" id="KW-1133">Transmembrane helix</keyword>
<keyword evidence="1" id="KW-0472">Membrane</keyword>
<dbReference type="AlphaFoldDB" id="A0A1G7E4R0"/>
<reference evidence="4" key="1">
    <citation type="submission" date="2016-10" db="EMBL/GenBank/DDBJ databases">
        <authorList>
            <person name="Varghese N."/>
        </authorList>
    </citation>
    <scope>NUCLEOTIDE SEQUENCE [LARGE SCALE GENOMIC DNA]</scope>
    <source>
        <strain evidence="4">DSM 20639</strain>
    </source>
</reference>
<protein>
    <submittedName>
        <fullName evidence="2">Uncharacterized protein</fullName>
    </submittedName>
</protein>
<feature type="transmembrane region" description="Helical" evidence="1">
    <location>
        <begin position="53"/>
        <end position="70"/>
    </location>
</feature>
<gene>
    <name evidence="3" type="ORF">NCTC10327_00964</name>
    <name evidence="2" type="ORF">SAMN05421878_1153</name>
</gene>
<reference evidence="2" key="2">
    <citation type="submission" date="2016-10" db="EMBL/GenBank/DDBJ databases">
        <authorList>
            <person name="de Groot N.N."/>
        </authorList>
    </citation>
    <scope>NUCLEOTIDE SEQUENCE [LARGE SCALE GENOMIC DNA]</scope>
    <source>
        <strain evidence="2">DSM 20639</strain>
    </source>
</reference>
<evidence type="ECO:0000313" key="4">
    <source>
        <dbReference type="Proteomes" id="UP000182744"/>
    </source>
</evidence>
<evidence type="ECO:0000313" key="3">
    <source>
        <dbReference type="EMBL" id="VDG76306.1"/>
    </source>
</evidence>
<organism evidence="2 4">
    <name type="scientific">Actinobaculum suis</name>
    <dbReference type="NCBI Taxonomy" id="1657"/>
    <lineage>
        <taxon>Bacteria</taxon>
        <taxon>Bacillati</taxon>
        <taxon>Actinomycetota</taxon>
        <taxon>Actinomycetes</taxon>
        <taxon>Actinomycetales</taxon>
        <taxon>Actinomycetaceae</taxon>
        <taxon>Actinobaculum</taxon>
    </lineage>
</organism>
<proteinExistence type="predicted"/>
<feature type="transmembrane region" description="Helical" evidence="1">
    <location>
        <begin position="26"/>
        <end position="47"/>
    </location>
</feature>
<dbReference type="EMBL" id="UYIO01000001">
    <property type="protein sequence ID" value="VDG76306.1"/>
    <property type="molecule type" value="Genomic_DNA"/>
</dbReference>
<evidence type="ECO:0000313" key="2">
    <source>
        <dbReference type="EMBL" id="SDE58661.1"/>
    </source>
</evidence>
<dbReference type="Proteomes" id="UP000269974">
    <property type="component" value="Unassembled WGS sequence"/>
</dbReference>
<feature type="transmembrane region" description="Helical" evidence="1">
    <location>
        <begin position="90"/>
        <end position="111"/>
    </location>
</feature>
<dbReference type="Proteomes" id="UP000182744">
    <property type="component" value="Unassembled WGS sequence"/>
</dbReference>